<keyword evidence="4" id="KW-1003">Cell membrane</keyword>
<dbReference type="InterPro" id="IPR006683">
    <property type="entry name" value="Thioestr_dom"/>
</dbReference>
<evidence type="ECO:0000256" key="10">
    <source>
        <dbReference type="ARBA" id="ARBA00023098"/>
    </source>
</evidence>
<reference evidence="25 26" key="1">
    <citation type="submission" date="2016-11" db="EMBL/GenBank/DDBJ databases">
        <authorList>
            <person name="Jaros S."/>
            <person name="Januszkiewicz K."/>
            <person name="Wedrychowicz H."/>
        </authorList>
    </citation>
    <scope>NUCLEOTIDE SEQUENCE [LARGE SCALE GENOMIC DNA]</scope>
    <source>
        <strain evidence="25 26">DSM 5091</strain>
    </source>
</reference>
<evidence type="ECO:0000256" key="21">
    <source>
        <dbReference type="ARBA" id="ARBA00047969"/>
    </source>
</evidence>
<evidence type="ECO:0000256" key="9">
    <source>
        <dbReference type="ARBA" id="ARBA00022946"/>
    </source>
</evidence>
<dbReference type="InterPro" id="IPR052365">
    <property type="entry name" value="THEM4/THEM5_acyl-CoA_thioest"/>
</dbReference>
<evidence type="ECO:0000256" key="12">
    <source>
        <dbReference type="ARBA" id="ARBA00023273"/>
    </source>
</evidence>
<dbReference type="PANTHER" id="PTHR12418">
    <property type="entry name" value="ACYL-COENZYME A THIOESTERASE THEM4"/>
    <property type="match status" value="1"/>
</dbReference>
<dbReference type="GO" id="GO:0016289">
    <property type="term" value="F:acyl-CoA hydrolase activity"/>
    <property type="evidence" value="ECO:0007669"/>
    <property type="project" value="UniProtKB-ARBA"/>
</dbReference>
<organism evidence="25 26">
    <name type="scientific">Malonomonas rubra DSM 5091</name>
    <dbReference type="NCBI Taxonomy" id="1122189"/>
    <lineage>
        <taxon>Bacteria</taxon>
        <taxon>Pseudomonadati</taxon>
        <taxon>Thermodesulfobacteriota</taxon>
        <taxon>Desulfuromonadia</taxon>
        <taxon>Desulfuromonadales</taxon>
        <taxon>Geopsychrobacteraceae</taxon>
        <taxon>Malonomonas</taxon>
    </lineage>
</organism>
<evidence type="ECO:0000256" key="15">
    <source>
        <dbReference type="ARBA" id="ARBA00038456"/>
    </source>
</evidence>
<dbReference type="OrthoDB" id="5297685at2"/>
<comment type="catalytic activity">
    <reaction evidence="22">
        <text>dodecanoyl-CoA + H2O = dodecanoate + CoA + H(+)</text>
        <dbReference type="Rhea" id="RHEA:30135"/>
        <dbReference type="ChEBI" id="CHEBI:15377"/>
        <dbReference type="ChEBI" id="CHEBI:15378"/>
        <dbReference type="ChEBI" id="CHEBI:18262"/>
        <dbReference type="ChEBI" id="CHEBI:57287"/>
        <dbReference type="ChEBI" id="CHEBI:57375"/>
    </reaction>
    <physiologicalReaction direction="left-to-right" evidence="22">
        <dbReference type="Rhea" id="RHEA:30136"/>
    </physiologicalReaction>
</comment>
<keyword evidence="8" id="KW-0276">Fatty acid metabolism</keyword>
<dbReference type="SUPFAM" id="SSF54637">
    <property type="entry name" value="Thioesterase/thiol ester dehydrase-isomerase"/>
    <property type="match status" value="1"/>
</dbReference>
<evidence type="ECO:0000256" key="8">
    <source>
        <dbReference type="ARBA" id="ARBA00022832"/>
    </source>
</evidence>
<keyword evidence="10" id="KW-0443">Lipid metabolism</keyword>
<dbReference type="Proteomes" id="UP000184171">
    <property type="component" value="Unassembled WGS sequence"/>
</dbReference>
<comment type="catalytic activity">
    <reaction evidence="13">
        <text>(5Z,8Z,11Z,14Z)-eicosatetraenoyl-CoA + H2O = (5Z,8Z,11Z,14Z)-eicosatetraenoate + CoA + H(+)</text>
        <dbReference type="Rhea" id="RHEA:40151"/>
        <dbReference type="ChEBI" id="CHEBI:15377"/>
        <dbReference type="ChEBI" id="CHEBI:15378"/>
        <dbReference type="ChEBI" id="CHEBI:32395"/>
        <dbReference type="ChEBI" id="CHEBI:57287"/>
        <dbReference type="ChEBI" id="CHEBI:57368"/>
    </reaction>
    <physiologicalReaction direction="left-to-right" evidence="13">
        <dbReference type="Rhea" id="RHEA:40152"/>
    </physiologicalReaction>
</comment>
<accession>A0A1M6DBK9</accession>
<comment type="similarity">
    <text evidence="15">Belongs to the THEM4/THEM5 thioesterase family.</text>
</comment>
<dbReference type="EMBL" id="FQZT01000002">
    <property type="protein sequence ID" value="SHI70530.1"/>
    <property type="molecule type" value="Genomic_DNA"/>
</dbReference>
<evidence type="ECO:0000256" key="20">
    <source>
        <dbReference type="ARBA" id="ARBA00047734"/>
    </source>
</evidence>
<dbReference type="InterPro" id="IPR029069">
    <property type="entry name" value="HotDog_dom_sf"/>
</dbReference>
<dbReference type="GO" id="GO:0006631">
    <property type="term" value="P:fatty acid metabolic process"/>
    <property type="evidence" value="ECO:0007669"/>
    <property type="project" value="UniProtKB-KW"/>
</dbReference>
<evidence type="ECO:0000256" key="16">
    <source>
        <dbReference type="ARBA" id="ARBA00038848"/>
    </source>
</evidence>
<dbReference type="RefSeq" id="WP_072905463.1">
    <property type="nucleotide sequence ID" value="NZ_FQZT01000002.1"/>
</dbReference>
<evidence type="ECO:0000256" key="17">
    <source>
        <dbReference type="ARBA" id="ARBA00040123"/>
    </source>
</evidence>
<evidence type="ECO:0000256" key="5">
    <source>
        <dbReference type="ARBA" id="ARBA00022490"/>
    </source>
</evidence>
<dbReference type="Pfam" id="PF03061">
    <property type="entry name" value="4HBT"/>
    <property type="match status" value="1"/>
</dbReference>
<evidence type="ECO:0000256" key="14">
    <source>
        <dbReference type="ARBA" id="ARBA00037002"/>
    </source>
</evidence>
<evidence type="ECO:0000256" key="11">
    <source>
        <dbReference type="ARBA" id="ARBA00023136"/>
    </source>
</evidence>
<evidence type="ECO:0000313" key="25">
    <source>
        <dbReference type="EMBL" id="SHI70530.1"/>
    </source>
</evidence>
<comment type="catalytic activity">
    <reaction evidence="21">
        <text>decanoyl-CoA + H2O = decanoate + CoA + H(+)</text>
        <dbReference type="Rhea" id="RHEA:40059"/>
        <dbReference type="ChEBI" id="CHEBI:15377"/>
        <dbReference type="ChEBI" id="CHEBI:15378"/>
        <dbReference type="ChEBI" id="CHEBI:27689"/>
        <dbReference type="ChEBI" id="CHEBI:57287"/>
        <dbReference type="ChEBI" id="CHEBI:61430"/>
    </reaction>
    <physiologicalReaction direction="left-to-right" evidence="21">
        <dbReference type="Rhea" id="RHEA:40060"/>
    </physiologicalReaction>
</comment>
<keyword evidence="6" id="KW-0053">Apoptosis</keyword>
<keyword evidence="11" id="KW-0472">Membrane</keyword>
<name>A0A1M6DBK9_MALRU</name>
<evidence type="ECO:0000256" key="2">
    <source>
        <dbReference type="ARBA" id="ARBA00004496"/>
    </source>
</evidence>
<protein>
    <recommendedName>
        <fullName evidence="17">Acyl-coenzyme A thioesterase THEM4</fullName>
        <ecNumber evidence="16">3.1.2.2</ecNumber>
    </recommendedName>
    <alternativeName>
        <fullName evidence="18">Thioesterase superfamily member 4</fullName>
    </alternativeName>
</protein>
<evidence type="ECO:0000256" key="22">
    <source>
        <dbReference type="ARBA" id="ARBA00048074"/>
    </source>
</evidence>
<comment type="catalytic activity">
    <reaction evidence="23">
        <text>tetradecanoyl-CoA + H2O = tetradecanoate + CoA + H(+)</text>
        <dbReference type="Rhea" id="RHEA:40119"/>
        <dbReference type="ChEBI" id="CHEBI:15377"/>
        <dbReference type="ChEBI" id="CHEBI:15378"/>
        <dbReference type="ChEBI" id="CHEBI:30807"/>
        <dbReference type="ChEBI" id="CHEBI:57287"/>
        <dbReference type="ChEBI" id="CHEBI:57385"/>
    </reaction>
    <physiologicalReaction direction="left-to-right" evidence="23">
        <dbReference type="Rhea" id="RHEA:40120"/>
    </physiologicalReaction>
</comment>
<dbReference type="STRING" id="1122189.SAMN02745165_00613"/>
<evidence type="ECO:0000256" key="4">
    <source>
        <dbReference type="ARBA" id="ARBA00022475"/>
    </source>
</evidence>
<dbReference type="GO" id="GO:0005737">
    <property type="term" value="C:cytoplasm"/>
    <property type="evidence" value="ECO:0007669"/>
    <property type="project" value="UniProtKB-SubCell"/>
</dbReference>
<dbReference type="AlphaFoldDB" id="A0A1M6DBK9"/>
<keyword evidence="5" id="KW-0963">Cytoplasm</keyword>
<dbReference type="Gene3D" id="3.10.129.10">
    <property type="entry name" value="Hotdog Thioesterase"/>
    <property type="match status" value="1"/>
</dbReference>
<dbReference type="PANTHER" id="PTHR12418:SF19">
    <property type="entry name" value="ACYL-COENZYME A THIOESTERASE THEM4"/>
    <property type="match status" value="1"/>
</dbReference>
<dbReference type="NCBIfam" id="TIGR00369">
    <property type="entry name" value="unchar_dom_1"/>
    <property type="match status" value="1"/>
</dbReference>
<keyword evidence="12" id="KW-0966">Cell projection</keyword>
<comment type="catalytic activity">
    <reaction evidence="20">
        <text>hexadecanoyl-CoA + H2O = hexadecanoate + CoA + H(+)</text>
        <dbReference type="Rhea" id="RHEA:16645"/>
        <dbReference type="ChEBI" id="CHEBI:7896"/>
        <dbReference type="ChEBI" id="CHEBI:15377"/>
        <dbReference type="ChEBI" id="CHEBI:15378"/>
        <dbReference type="ChEBI" id="CHEBI:57287"/>
        <dbReference type="ChEBI" id="CHEBI:57379"/>
        <dbReference type="EC" id="3.1.2.2"/>
    </reaction>
    <physiologicalReaction direction="left-to-right" evidence="20">
        <dbReference type="Rhea" id="RHEA:16646"/>
    </physiologicalReaction>
</comment>
<gene>
    <name evidence="25" type="ORF">SAMN02745165_00613</name>
</gene>
<comment type="catalytic activity">
    <reaction evidence="19">
        <text>octanoyl-CoA + H2O = octanoate + CoA + H(+)</text>
        <dbReference type="Rhea" id="RHEA:30143"/>
        <dbReference type="ChEBI" id="CHEBI:15377"/>
        <dbReference type="ChEBI" id="CHEBI:15378"/>
        <dbReference type="ChEBI" id="CHEBI:25646"/>
        <dbReference type="ChEBI" id="CHEBI:57287"/>
        <dbReference type="ChEBI" id="CHEBI:57386"/>
    </reaction>
    <physiologicalReaction direction="left-to-right" evidence="19">
        <dbReference type="Rhea" id="RHEA:30144"/>
    </physiologicalReaction>
</comment>
<dbReference type="GO" id="GO:0016020">
    <property type="term" value="C:membrane"/>
    <property type="evidence" value="ECO:0007669"/>
    <property type="project" value="UniProtKB-SubCell"/>
</dbReference>
<comment type="catalytic activity">
    <reaction evidence="14">
        <text>(9Z)-octadecenoyl-CoA + H2O = (9Z)-octadecenoate + CoA + H(+)</text>
        <dbReference type="Rhea" id="RHEA:40139"/>
        <dbReference type="ChEBI" id="CHEBI:15377"/>
        <dbReference type="ChEBI" id="CHEBI:15378"/>
        <dbReference type="ChEBI" id="CHEBI:30823"/>
        <dbReference type="ChEBI" id="CHEBI:57287"/>
        <dbReference type="ChEBI" id="CHEBI:57387"/>
    </reaction>
    <physiologicalReaction direction="left-to-right" evidence="14">
        <dbReference type="Rhea" id="RHEA:40140"/>
    </physiologicalReaction>
</comment>
<dbReference type="CDD" id="cd03443">
    <property type="entry name" value="PaaI_thioesterase"/>
    <property type="match status" value="1"/>
</dbReference>
<evidence type="ECO:0000259" key="24">
    <source>
        <dbReference type="Pfam" id="PF03061"/>
    </source>
</evidence>
<keyword evidence="9" id="KW-0809">Transit peptide</keyword>
<evidence type="ECO:0000256" key="18">
    <source>
        <dbReference type="ARBA" id="ARBA00043210"/>
    </source>
</evidence>
<keyword evidence="7" id="KW-0378">Hydrolase</keyword>
<dbReference type="EC" id="3.1.2.2" evidence="16"/>
<feature type="domain" description="Thioesterase" evidence="24">
    <location>
        <begin position="55"/>
        <end position="113"/>
    </location>
</feature>
<sequence>MSGSEPNKVERDSACFVCGQQNPIGLKAEFITDKQSCSSSATLQMQGDFQGWQDVIHGGVVAALLDEACIYACMAKAEQLVTAELQVRYRKPVPVGAEVEVTGELLNSSRKVWLAKSQLKIDGTLHAEATAKVFVLD</sequence>
<evidence type="ECO:0000256" key="19">
    <source>
        <dbReference type="ARBA" id="ARBA00047588"/>
    </source>
</evidence>
<evidence type="ECO:0000256" key="1">
    <source>
        <dbReference type="ARBA" id="ARBA00004170"/>
    </source>
</evidence>
<dbReference type="InterPro" id="IPR003736">
    <property type="entry name" value="PAAI_dom"/>
</dbReference>
<keyword evidence="26" id="KW-1185">Reference proteome</keyword>
<evidence type="ECO:0000256" key="23">
    <source>
        <dbReference type="ARBA" id="ARBA00048180"/>
    </source>
</evidence>
<evidence type="ECO:0000256" key="6">
    <source>
        <dbReference type="ARBA" id="ARBA00022703"/>
    </source>
</evidence>
<comment type="subcellular location">
    <subcellularLocation>
        <location evidence="3">Cell projection</location>
        <location evidence="3">Ruffle membrane</location>
    </subcellularLocation>
    <subcellularLocation>
        <location evidence="2">Cytoplasm</location>
    </subcellularLocation>
    <subcellularLocation>
        <location evidence="1">Membrane</location>
        <topology evidence="1">Peripheral membrane protein</topology>
    </subcellularLocation>
</comment>
<evidence type="ECO:0000256" key="3">
    <source>
        <dbReference type="ARBA" id="ARBA00004632"/>
    </source>
</evidence>
<evidence type="ECO:0000256" key="7">
    <source>
        <dbReference type="ARBA" id="ARBA00022801"/>
    </source>
</evidence>
<evidence type="ECO:0000313" key="26">
    <source>
        <dbReference type="Proteomes" id="UP000184171"/>
    </source>
</evidence>
<proteinExistence type="inferred from homology"/>
<evidence type="ECO:0000256" key="13">
    <source>
        <dbReference type="ARBA" id="ARBA00035852"/>
    </source>
</evidence>